<feature type="compositionally biased region" description="Low complexity" evidence="1">
    <location>
        <begin position="1"/>
        <end position="10"/>
    </location>
</feature>
<protein>
    <submittedName>
        <fullName evidence="2">Uncharacterized protein</fullName>
    </submittedName>
</protein>
<proteinExistence type="predicted"/>
<evidence type="ECO:0000313" key="2">
    <source>
        <dbReference type="EMBL" id="PKI47834.1"/>
    </source>
</evidence>
<accession>A0A2I0IV20</accession>
<dbReference type="Proteomes" id="UP000233551">
    <property type="component" value="Unassembled WGS sequence"/>
</dbReference>
<dbReference type="EMBL" id="PGOL01002454">
    <property type="protein sequence ID" value="PKI47834.1"/>
    <property type="molecule type" value="Genomic_DNA"/>
</dbReference>
<organism evidence="2 3">
    <name type="scientific">Punica granatum</name>
    <name type="common">Pomegranate</name>
    <dbReference type="NCBI Taxonomy" id="22663"/>
    <lineage>
        <taxon>Eukaryota</taxon>
        <taxon>Viridiplantae</taxon>
        <taxon>Streptophyta</taxon>
        <taxon>Embryophyta</taxon>
        <taxon>Tracheophyta</taxon>
        <taxon>Spermatophyta</taxon>
        <taxon>Magnoliopsida</taxon>
        <taxon>eudicotyledons</taxon>
        <taxon>Gunneridae</taxon>
        <taxon>Pentapetalae</taxon>
        <taxon>rosids</taxon>
        <taxon>malvids</taxon>
        <taxon>Myrtales</taxon>
        <taxon>Lythraceae</taxon>
        <taxon>Punica</taxon>
    </lineage>
</organism>
<name>A0A2I0IV20_PUNGR</name>
<keyword evidence="3" id="KW-1185">Reference proteome</keyword>
<feature type="region of interest" description="Disordered" evidence="1">
    <location>
        <begin position="1"/>
        <end position="27"/>
    </location>
</feature>
<sequence>MAPRAAALAPGRRDDGPRGANFGAPKRYRQGFTDNTRYLFCSSHNKTQDHLLVRLAVRLAGVLIASSSPNSYRNNHSDCASTQ</sequence>
<comment type="caution">
    <text evidence="2">The sequence shown here is derived from an EMBL/GenBank/DDBJ whole genome shotgun (WGS) entry which is preliminary data.</text>
</comment>
<reference evidence="2 3" key="1">
    <citation type="submission" date="2017-11" db="EMBL/GenBank/DDBJ databases">
        <title>De-novo sequencing of pomegranate (Punica granatum L.) genome.</title>
        <authorList>
            <person name="Akparov Z."/>
            <person name="Amiraslanov A."/>
            <person name="Hajiyeva S."/>
            <person name="Abbasov M."/>
            <person name="Kaur K."/>
            <person name="Hamwieh A."/>
            <person name="Solovyev V."/>
            <person name="Salamov A."/>
            <person name="Braich B."/>
            <person name="Kosarev P."/>
            <person name="Mahmoud A."/>
            <person name="Hajiyev E."/>
            <person name="Babayeva S."/>
            <person name="Izzatullayeva V."/>
            <person name="Mammadov A."/>
            <person name="Mammadov A."/>
            <person name="Sharifova S."/>
            <person name="Ojaghi J."/>
            <person name="Eynullazada K."/>
            <person name="Bayramov B."/>
            <person name="Abdulazimova A."/>
            <person name="Shahmuradov I."/>
        </authorList>
    </citation>
    <scope>NUCLEOTIDE SEQUENCE [LARGE SCALE GENOMIC DNA]</scope>
    <source>
        <strain evidence="3">cv. AG2017</strain>
        <tissue evidence="2">Leaf</tissue>
    </source>
</reference>
<dbReference type="AlphaFoldDB" id="A0A2I0IV20"/>
<evidence type="ECO:0000313" key="3">
    <source>
        <dbReference type="Proteomes" id="UP000233551"/>
    </source>
</evidence>
<gene>
    <name evidence="2" type="ORF">CRG98_031795</name>
</gene>
<evidence type="ECO:0000256" key="1">
    <source>
        <dbReference type="SAM" id="MobiDB-lite"/>
    </source>
</evidence>